<dbReference type="RefSeq" id="WP_044089680.1">
    <property type="nucleotide sequence ID" value="NZ_JDUW01000012.1"/>
</dbReference>
<dbReference type="EMBL" id="JGZK01000017">
    <property type="protein sequence ID" value="KFI84488.1"/>
    <property type="molecule type" value="Genomic_DNA"/>
</dbReference>
<comment type="caution">
    <text evidence="1">The sequence shown here is derived from an EMBL/GenBank/DDBJ whole genome shotgun (WGS) entry which is preliminary data.</text>
</comment>
<dbReference type="OrthoDB" id="9885198at2"/>
<dbReference type="Proteomes" id="UP000028984">
    <property type="component" value="Unassembled WGS sequence"/>
</dbReference>
<keyword evidence="2" id="KW-1185">Reference proteome</keyword>
<organism evidence="1 2">
    <name type="scientific">Bifidobacterium reuteri DSM 23975</name>
    <dbReference type="NCBI Taxonomy" id="1437610"/>
    <lineage>
        <taxon>Bacteria</taxon>
        <taxon>Bacillati</taxon>
        <taxon>Actinomycetota</taxon>
        <taxon>Actinomycetes</taxon>
        <taxon>Bifidobacteriales</taxon>
        <taxon>Bifidobacteriaceae</taxon>
        <taxon>Bifidobacterium</taxon>
    </lineage>
</organism>
<evidence type="ECO:0000313" key="1">
    <source>
        <dbReference type="EMBL" id="KFI84488.1"/>
    </source>
</evidence>
<accession>A0A087CMI8</accession>
<evidence type="ECO:0000313" key="2">
    <source>
        <dbReference type="Proteomes" id="UP000028984"/>
    </source>
</evidence>
<dbReference type="STRING" id="1437610.BREU_1263"/>
<protein>
    <submittedName>
        <fullName evidence="1">Uncharacterized protein</fullName>
    </submittedName>
</protein>
<name>A0A087CMI8_9BIFI</name>
<gene>
    <name evidence="1" type="ORF">BREU_1263</name>
</gene>
<dbReference type="AlphaFoldDB" id="A0A087CMI8"/>
<proteinExistence type="predicted"/>
<reference evidence="1 2" key="1">
    <citation type="submission" date="2014-03" db="EMBL/GenBank/DDBJ databases">
        <title>Genomics of Bifidobacteria.</title>
        <authorList>
            <person name="Ventura M."/>
            <person name="Milani C."/>
            <person name="Lugli G.A."/>
        </authorList>
    </citation>
    <scope>NUCLEOTIDE SEQUENCE [LARGE SCALE GENOMIC DNA]</scope>
    <source>
        <strain evidence="1 2">DSM 23975</strain>
    </source>
</reference>
<sequence>MTVATTPVYNLPYPEDNEPIKNLPDILQQQAEGIEAVLERFDFNGADAEQYAARLAKVETLLAALGMRTGAFGYDATKITVTTNSLIRLGNLVIASAVFTYKSGVITGNSASFDPLTVPRGFGKNGSDRSRISITHTQIAPDTDDSCVVGHVIRQWSINNPTSEYSLMGIWQTDDE</sequence>